<feature type="transmembrane region" description="Helical" evidence="1">
    <location>
        <begin position="21"/>
        <end position="41"/>
    </location>
</feature>
<dbReference type="RefSeq" id="XP_033388279.1">
    <property type="nucleotide sequence ID" value="XM_033523301.1"/>
</dbReference>
<dbReference type="PANTHER" id="PTHR42069">
    <property type="entry name" value="HYPHAL ANASTAMOSIS-8 PROTEIN"/>
    <property type="match status" value="1"/>
</dbReference>
<dbReference type="OrthoDB" id="3782299at2759"/>
<name>A0A6A5Y579_9PLEO</name>
<keyword evidence="3" id="KW-1185">Reference proteome</keyword>
<evidence type="ECO:0008006" key="4">
    <source>
        <dbReference type="Google" id="ProtNLM"/>
    </source>
</evidence>
<feature type="transmembrane region" description="Helical" evidence="1">
    <location>
        <begin position="160"/>
        <end position="184"/>
    </location>
</feature>
<keyword evidence="1" id="KW-0812">Transmembrane</keyword>
<organism evidence="2 3">
    <name type="scientific">Aaosphaeria arxii CBS 175.79</name>
    <dbReference type="NCBI Taxonomy" id="1450172"/>
    <lineage>
        <taxon>Eukaryota</taxon>
        <taxon>Fungi</taxon>
        <taxon>Dikarya</taxon>
        <taxon>Ascomycota</taxon>
        <taxon>Pezizomycotina</taxon>
        <taxon>Dothideomycetes</taxon>
        <taxon>Pleosporomycetidae</taxon>
        <taxon>Pleosporales</taxon>
        <taxon>Pleosporales incertae sedis</taxon>
        <taxon>Aaosphaeria</taxon>
    </lineage>
</organism>
<sequence length="211" mass="23243">MHTEIPSPPHWLSSLRSFLRLLIIVLSGSVTGMLVHTMQIYRGNISLDLRKGELPMTWPARTNLAPTLVLFFIAAANFIASVAILSLSFKRSFRRPIRSRDAYRIIAGSFGVILWATALVVFTLLDKASKASLGHYACSNRNIMSNGRFQYRAVCSEQGMAFYLAAGAASAEIVTLLTLAISAIQAHKNKPNLPIINFNEKLPIGPKEECP</sequence>
<proteinExistence type="predicted"/>
<dbReference type="AlphaFoldDB" id="A0A6A5Y579"/>
<dbReference type="PANTHER" id="PTHR42069:SF1">
    <property type="entry name" value="MARVEL DOMAIN-CONTAINING PROTEIN"/>
    <property type="match status" value="1"/>
</dbReference>
<protein>
    <recommendedName>
        <fullName evidence="4">MARVEL domain-containing protein</fullName>
    </recommendedName>
</protein>
<accession>A0A6A5Y579</accession>
<evidence type="ECO:0000313" key="2">
    <source>
        <dbReference type="EMBL" id="KAF2019940.1"/>
    </source>
</evidence>
<dbReference type="Proteomes" id="UP000799778">
    <property type="component" value="Unassembled WGS sequence"/>
</dbReference>
<feature type="transmembrane region" description="Helical" evidence="1">
    <location>
        <begin position="64"/>
        <end position="89"/>
    </location>
</feature>
<dbReference type="EMBL" id="ML978067">
    <property type="protein sequence ID" value="KAF2019940.1"/>
    <property type="molecule type" value="Genomic_DNA"/>
</dbReference>
<evidence type="ECO:0000313" key="3">
    <source>
        <dbReference type="Proteomes" id="UP000799778"/>
    </source>
</evidence>
<evidence type="ECO:0000256" key="1">
    <source>
        <dbReference type="SAM" id="Phobius"/>
    </source>
</evidence>
<gene>
    <name evidence="2" type="ORF">BU24DRAFT_342069</name>
</gene>
<dbReference type="GeneID" id="54280698"/>
<reference evidence="2" key="1">
    <citation type="journal article" date="2020" name="Stud. Mycol.">
        <title>101 Dothideomycetes genomes: a test case for predicting lifestyles and emergence of pathogens.</title>
        <authorList>
            <person name="Haridas S."/>
            <person name="Albert R."/>
            <person name="Binder M."/>
            <person name="Bloem J."/>
            <person name="Labutti K."/>
            <person name="Salamov A."/>
            <person name="Andreopoulos B."/>
            <person name="Baker S."/>
            <person name="Barry K."/>
            <person name="Bills G."/>
            <person name="Bluhm B."/>
            <person name="Cannon C."/>
            <person name="Castanera R."/>
            <person name="Culley D."/>
            <person name="Daum C."/>
            <person name="Ezra D."/>
            <person name="Gonzalez J."/>
            <person name="Henrissat B."/>
            <person name="Kuo A."/>
            <person name="Liang C."/>
            <person name="Lipzen A."/>
            <person name="Lutzoni F."/>
            <person name="Magnuson J."/>
            <person name="Mondo S."/>
            <person name="Nolan M."/>
            <person name="Ohm R."/>
            <person name="Pangilinan J."/>
            <person name="Park H.-J."/>
            <person name="Ramirez L."/>
            <person name="Alfaro M."/>
            <person name="Sun H."/>
            <person name="Tritt A."/>
            <person name="Yoshinaga Y."/>
            <person name="Zwiers L.-H."/>
            <person name="Turgeon B."/>
            <person name="Goodwin S."/>
            <person name="Spatafora J."/>
            <person name="Crous P."/>
            <person name="Grigoriev I."/>
        </authorList>
    </citation>
    <scope>NUCLEOTIDE SEQUENCE</scope>
    <source>
        <strain evidence="2">CBS 175.79</strain>
    </source>
</reference>
<keyword evidence="1" id="KW-1133">Transmembrane helix</keyword>
<feature type="transmembrane region" description="Helical" evidence="1">
    <location>
        <begin position="101"/>
        <end position="125"/>
    </location>
</feature>
<keyword evidence="1" id="KW-0472">Membrane</keyword>